<evidence type="ECO:0000313" key="1">
    <source>
        <dbReference type="EMBL" id="SMB92237.1"/>
    </source>
</evidence>
<keyword evidence="2" id="KW-1185">Reference proteome</keyword>
<dbReference type="Proteomes" id="UP000192582">
    <property type="component" value="Unassembled WGS sequence"/>
</dbReference>
<accession>A0A1W1VFS0</accession>
<evidence type="ECO:0000313" key="2">
    <source>
        <dbReference type="Proteomes" id="UP000192582"/>
    </source>
</evidence>
<dbReference type="AlphaFoldDB" id="A0A1W1VFS0"/>
<name>A0A1W1VFS0_9DEIO</name>
<reference evidence="1 2" key="1">
    <citation type="submission" date="2017-04" db="EMBL/GenBank/DDBJ databases">
        <authorList>
            <person name="Afonso C.L."/>
            <person name="Miller P.J."/>
            <person name="Scott M.A."/>
            <person name="Spackman E."/>
            <person name="Goraichik I."/>
            <person name="Dimitrov K.M."/>
            <person name="Suarez D.L."/>
            <person name="Swayne D.E."/>
        </authorList>
    </citation>
    <scope>NUCLEOTIDE SEQUENCE [LARGE SCALE GENOMIC DNA]</scope>
    <source>
        <strain evidence="1 2">KR-140</strain>
    </source>
</reference>
<sequence>MVEIENKKVLFYGRFPTDLPRRLAELSGALQFGRKRLLEL</sequence>
<protein>
    <submittedName>
        <fullName evidence="1">Uncharacterized protein</fullName>
    </submittedName>
</protein>
<dbReference type="EMBL" id="FWWU01000009">
    <property type="protein sequence ID" value="SMB92237.1"/>
    <property type="molecule type" value="Genomic_DNA"/>
</dbReference>
<gene>
    <name evidence="1" type="ORF">SAMN00790413_01492</name>
</gene>
<organism evidence="1 2">
    <name type="scientific">Deinococcus hopiensis KR-140</name>
    <dbReference type="NCBI Taxonomy" id="695939"/>
    <lineage>
        <taxon>Bacteria</taxon>
        <taxon>Thermotogati</taxon>
        <taxon>Deinococcota</taxon>
        <taxon>Deinococci</taxon>
        <taxon>Deinococcales</taxon>
        <taxon>Deinococcaceae</taxon>
        <taxon>Deinococcus</taxon>
    </lineage>
</organism>
<proteinExistence type="predicted"/>